<dbReference type="Pfam" id="PF00622">
    <property type="entry name" value="SPRY"/>
    <property type="match status" value="1"/>
</dbReference>
<keyword evidence="2" id="KW-1185">Reference proteome</keyword>
<feature type="domain" description="B30.2/SPRY" evidence="1">
    <location>
        <begin position="20"/>
        <end position="227"/>
    </location>
</feature>
<dbReference type="PANTHER" id="PTHR12245:SF12">
    <property type="entry name" value="SPRY DOMAIN-CONTAINING SOCS BOX PROTEIN 3"/>
    <property type="match status" value="1"/>
</dbReference>
<dbReference type="InterPro" id="IPR043136">
    <property type="entry name" value="B30.2/SPRY_sf"/>
</dbReference>
<evidence type="ECO:0000259" key="1">
    <source>
        <dbReference type="PROSITE" id="PS50188"/>
    </source>
</evidence>
<dbReference type="Gene3D" id="2.60.120.920">
    <property type="match status" value="1"/>
</dbReference>
<organism evidence="2 3">
    <name type="scientific">Panagrolaimus superbus</name>
    <dbReference type="NCBI Taxonomy" id="310955"/>
    <lineage>
        <taxon>Eukaryota</taxon>
        <taxon>Metazoa</taxon>
        <taxon>Ecdysozoa</taxon>
        <taxon>Nematoda</taxon>
        <taxon>Chromadorea</taxon>
        <taxon>Rhabditida</taxon>
        <taxon>Tylenchina</taxon>
        <taxon>Panagrolaimomorpha</taxon>
        <taxon>Panagrolaimoidea</taxon>
        <taxon>Panagrolaimidae</taxon>
        <taxon>Panagrolaimus</taxon>
    </lineage>
</organism>
<protein>
    <submittedName>
        <fullName evidence="3">B30.2/SPRY domain-containing protein</fullName>
    </submittedName>
</protein>
<dbReference type="Proteomes" id="UP000887577">
    <property type="component" value="Unplaced"/>
</dbReference>
<dbReference type="InterPro" id="IPR001870">
    <property type="entry name" value="B30.2/SPRY"/>
</dbReference>
<evidence type="ECO:0000313" key="3">
    <source>
        <dbReference type="WBParaSite" id="PSU_v2.g2881.t1"/>
    </source>
</evidence>
<dbReference type="InterPro" id="IPR050672">
    <property type="entry name" value="FBXO45-Fsn/SPSB_families"/>
</dbReference>
<name>A0A914YXS1_9BILA</name>
<dbReference type="SUPFAM" id="SSF49899">
    <property type="entry name" value="Concanavalin A-like lectins/glucanases"/>
    <property type="match status" value="1"/>
</dbReference>
<proteinExistence type="predicted"/>
<dbReference type="GO" id="GO:0043161">
    <property type="term" value="P:proteasome-mediated ubiquitin-dependent protein catabolic process"/>
    <property type="evidence" value="ECO:0007669"/>
    <property type="project" value="TreeGrafter"/>
</dbReference>
<reference evidence="3" key="1">
    <citation type="submission" date="2022-11" db="UniProtKB">
        <authorList>
            <consortium name="WormBaseParasite"/>
        </authorList>
    </citation>
    <scope>IDENTIFICATION</scope>
</reference>
<dbReference type="InterPro" id="IPR003877">
    <property type="entry name" value="SPRY_dom"/>
</dbReference>
<dbReference type="WBParaSite" id="PSU_v2.g2881.t1">
    <property type="protein sequence ID" value="PSU_v2.g2881.t1"/>
    <property type="gene ID" value="PSU_v2.g2881"/>
</dbReference>
<accession>A0A914YXS1</accession>
<dbReference type="InterPro" id="IPR013320">
    <property type="entry name" value="ConA-like_dom_sf"/>
</dbReference>
<sequence>MSLKIKHDEDELMEFACCCNISGMAISECKAHQKLMFKPFDLIKTLQFDEWVWHRDPYTLACSLASDAYIQGKTVIFHPTFSFGTAAVRGGKQLTSRTRAYWEIMVPYCYGTSMMFGIGTIKTKMRYPISFNDILGGNNVTSMGLSHKGMIYRNNISSRFIPPLPEHGLGIIGLYFNGPEQTLSYFLNDEPLGTAFYNIDTTEIYYPMISSTAQKSQFTLLHLYSNLSNDGDTPPALFDICISKILDHCHNPEALENVLPISIAEKVAEKFYQRPENSYNSFTNMSTLRKKCYRCNAVFIGFPDTVICFSCNPVRHR</sequence>
<dbReference type="GO" id="GO:0019005">
    <property type="term" value="C:SCF ubiquitin ligase complex"/>
    <property type="evidence" value="ECO:0007669"/>
    <property type="project" value="TreeGrafter"/>
</dbReference>
<evidence type="ECO:0000313" key="2">
    <source>
        <dbReference type="Proteomes" id="UP000887577"/>
    </source>
</evidence>
<dbReference type="AlphaFoldDB" id="A0A914YXS1"/>
<dbReference type="PROSITE" id="PS50188">
    <property type="entry name" value="B302_SPRY"/>
    <property type="match status" value="1"/>
</dbReference>
<dbReference type="PANTHER" id="PTHR12245">
    <property type="entry name" value="SPRY DOMAIN CONTAINING SOCS BOX PROTEIN"/>
    <property type="match status" value="1"/>
</dbReference>